<evidence type="ECO:0000313" key="2">
    <source>
        <dbReference type="EMBL" id="ANN16031.1"/>
    </source>
</evidence>
<dbReference type="EMBL" id="CP016174">
    <property type="protein sequence ID" value="ANN16031.1"/>
    <property type="molecule type" value="Genomic_DNA"/>
</dbReference>
<dbReference type="Gene3D" id="3.20.20.70">
    <property type="entry name" value="Aldolase class I"/>
    <property type="match status" value="1"/>
</dbReference>
<dbReference type="SUPFAM" id="SSF51395">
    <property type="entry name" value="FMN-linked oxidoreductases"/>
    <property type="match status" value="1"/>
</dbReference>
<organism evidence="2 3">
    <name type="scientific">Amycolatopsis orientalis</name>
    <name type="common">Nocardia orientalis</name>
    <dbReference type="NCBI Taxonomy" id="31958"/>
    <lineage>
        <taxon>Bacteria</taxon>
        <taxon>Bacillati</taxon>
        <taxon>Actinomycetota</taxon>
        <taxon>Actinomycetes</taxon>
        <taxon>Pseudonocardiales</taxon>
        <taxon>Pseudonocardiaceae</taxon>
        <taxon>Amycolatopsis</taxon>
    </lineage>
</organism>
<sequence length="62" mass="7158">MAVGWRFECHEYGAFVAEFDGEKVHGVPRLTLCQFLLSLSNQRDDERGGDTERRMRVVIEVT</sequence>
<dbReference type="Proteomes" id="UP000093695">
    <property type="component" value="Chromosome"/>
</dbReference>
<keyword evidence="3" id="KW-1185">Reference proteome</keyword>
<accession>A0A193BUY6</accession>
<dbReference type="GO" id="GO:0016491">
    <property type="term" value="F:oxidoreductase activity"/>
    <property type="evidence" value="ECO:0007669"/>
    <property type="project" value="InterPro"/>
</dbReference>
<dbReference type="AlphaFoldDB" id="A0A193BUY6"/>
<reference evidence="2 3" key="1">
    <citation type="journal article" date="2015" name="Genome Announc.">
        <title>Draft Genome Sequence of Norvancomycin-Producing Strain Amycolatopsis orientalis CPCC200066.</title>
        <authorList>
            <person name="Lei X."/>
            <person name="Yuan F."/>
            <person name="Shi Y."/>
            <person name="Li X."/>
            <person name="Wang L."/>
            <person name="Hong B."/>
        </authorList>
    </citation>
    <scope>NUCLEOTIDE SEQUENCE [LARGE SCALE GENOMIC DNA]</scope>
    <source>
        <strain evidence="2 3">B-37</strain>
    </source>
</reference>
<proteinExistence type="predicted"/>
<evidence type="ECO:0000313" key="3">
    <source>
        <dbReference type="Proteomes" id="UP000093695"/>
    </source>
</evidence>
<protein>
    <recommendedName>
        <fullName evidence="1">NADH:flavin oxidoreductase/NADH oxidase N-terminal domain-containing protein</fullName>
    </recommendedName>
</protein>
<feature type="domain" description="NADH:flavin oxidoreductase/NADH oxidase N-terminal" evidence="1">
    <location>
        <begin position="15"/>
        <end position="61"/>
    </location>
</feature>
<name>A0A193BUY6_AMYOR</name>
<gene>
    <name evidence="2" type="ORF">SD37_10525</name>
</gene>
<dbReference type="InterPro" id="IPR013785">
    <property type="entry name" value="Aldolase_TIM"/>
</dbReference>
<dbReference type="Pfam" id="PF00724">
    <property type="entry name" value="Oxidored_FMN"/>
    <property type="match status" value="1"/>
</dbReference>
<dbReference type="RefSeq" id="WP_065912787.1">
    <property type="nucleotide sequence ID" value="NZ_CP016174.1"/>
</dbReference>
<evidence type="ECO:0000259" key="1">
    <source>
        <dbReference type="Pfam" id="PF00724"/>
    </source>
</evidence>
<dbReference type="KEGG" id="aori:SD37_10525"/>
<dbReference type="InterPro" id="IPR001155">
    <property type="entry name" value="OxRdtase_FMN_N"/>
</dbReference>
<dbReference type="GO" id="GO:0010181">
    <property type="term" value="F:FMN binding"/>
    <property type="evidence" value="ECO:0007669"/>
    <property type="project" value="InterPro"/>
</dbReference>